<proteinExistence type="predicted"/>
<reference evidence="3" key="1">
    <citation type="submission" date="2017-02" db="UniProtKB">
        <authorList>
            <consortium name="WormBaseParasite"/>
        </authorList>
    </citation>
    <scope>IDENTIFICATION</scope>
</reference>
<evidence type="ECO:0000313" key="3">
    <source>
        <dbReference type="WBParaSite" id="ASIM_0000839201-mRNA-1"/>
    </source>
</evidence>
<gene>
    <name evidence="1" type="ORF">ASIM_LOCUS8156</name>
</gene>
<dbReference type="EMBL" id="UYRR01021370">
    <property type="protein sequence ID" value="VDK30952.1"/>
    <property type="molecule type" value="Genomic_DNA"/>
</dbReference>
<dbReference type="AlphaFoldDB" id="A0A0M3JL64"/>
<reference evidence="1 2" key="2">
    <citation type="submission" date="2018-11" db="EMBL/GenBank/DDBJ databases">
        <authorList>
            <consortium name="Pathogen Informatics"/>
        </authorList>
    </citation>
    <scope>NUCLEOTIDE SEQUENCE [LARGE SCALE GENOMIC DNA]</scope>
</reference>
<keyword evidence="2" id="KW-1185">Reference proteome</keyword>
<evidence type="ECO:0000313" key="2">
    <source>
        <dbReference type="Proteomes" id="UP000267096"/>
    </source>
</evidence>
<dbReference type="Proteomes" id="UP000267096">
    <property type="component" value="Unassembled WGS sequence"/>
</dbReference>
<dbReference type="WBParaSite" id="ASIM_0000839201-mRNA-1">
    <property type="protein sequence ID" value="ASIM_0000839201-mRNA-1"/>
    <property type="gene ID" value="ASIM_0000839201"/>
</dbReference>
<organism evidence="3">
    <name type="scientific">Anisakis simplex</name>
    <name type="common">Herring worm</name>
    <dbReference type="NCBI Taxonomy" id="6269"/>
    <lineage>
        <taxon>Eukaryota</taxon>
        <taxon>Metazoa</taxon>
        <taxon>Ecdysozoa</taxon>
        <taxon>Nematoda</taxon>
        <taxon>Chromadorea</taxon>
        <taxon>Rhabditida</taxon>
        <taxon>Spirurina</taxon>
        <taxon>Ascaridomorpha</taxon>
        <taxon>Ascaridoidea</taxon>
        <taxon>Anisakidae</taxon>
        <taxon>Anisakis</taxon>
        <taxon>Anisakis simplex complex</taxon>
    </lineage>
</organism>
<sequence>MFGVKYSIRQRRINAPAVKRAIGTVLGEKALDADALNAQLQLARRLNIDEVRRLGDQNVSIVSEDGGELDLSLVDSRGKFDISAEEHELQIREEEVLRVFTWIHLLGYSLRFECNKKFLSCF</sequence>
<name>A0A0M3JL64_ANISI</name>
<protein>
    <submittedName>
        <fullName evidence="3">ClpB_D2-small domain-containing protein</fullName>
    </submittedName>
</protein>
<evidence type="ECO:0000313" key="1">
    <source>
        <dbReference type="EMBL" id="VDK30952.1"/>
    </source>
</evidence>
<dbReference type="OrthoDB" id="5875708at2759"/>
<accession>A0A0M3JL64</accession>